<proteinExistence type="predicted"/>
<evidence type="ECO:0000313" key="4">
    <source>
        <dbReference type="Proteomes" id="UP000722336"/>
    </source>
</evidence>
<accession>A0ABS6SAE3</accession>
<dbReference type="PANTHER" id="PTHR13847:SF289">
    <property type="entry name" value="GLYCINE OXIDASE"/>
    <property type="match status" value="1"/>
</dbReference>
<name>A0ABS6SAE3_9SPHN</name>
<keyword evidence="1" id="KW-0560">Oxidoreductase</keyword>
<protein>
    <submittedName>
        <fullName evidence="3">FAD-dependent oxidoreductase</fullName>
    </submittedName>
</protein>
<reference evidence="3 4" key="1">
    <citation type="submission" date="2021-04" db="EMBL/GenBank/DDBJ databases">
        <authorList>
            <person name="Pira H."/>
            <person name="Risdian C."/>
            <person name="Wink J."/>
        </authorList>
    </citation>
    <scope>NUCLEOTIDE SEQUENCE [LARGE SCALE GENOMIC DNA]</scope>
    <source>
        <strain evidence="3 4">WHA3</strain>
    </source>
</reference>
<dbReference type="Proteomes" id="UP000722336">
    <property type="component" value="Unassembled WGS sequence"/>
</dbReference>
<sequence>MSATLVIGGGVVGATTLLELASRGEHATLVEAAHEPGLGASFANGGMLTPSMPQPWNTPGVWKHLLGSLFDPHAALKLNLTALPSYGRWGLEFLRNSSPARHRRATEAIYLLASYSMKRMDAIERANLIEFDQASAGTMAVFASAASFQYAVEAAERLAPLGLEFETVSATGTFGIEPHLAESAHLFTGGIRYPGDRSGDARKFTSECIRRSIERGGKLRMGLKAKGVVLKGGQIAGVRTQEGILPAKRVVICAGAQSPGLLRNLGLRLSVKPVKGYSITYQLPDHADLPRLPVIDEEMHAAVVPIGKRIRVVGTAEFAGFDRRLSAARLANLDRIFARLYPSLVHRTIGRDRVEWAGLRPMSADGLPFIGASPVNGLYLNTGHGFLGWTMAAGSAALLADIMLGHEPVIDPQPYRYR</sequence>
<dbReference type="Pfam" id="PF01266">
    <property type="entry name" value="DAO"/>
    <property type="match status" value="1"/>
</dbReference>
<dbReference type="PANTHER" id="PTHR13847">
    <property type="entry name" value="SARCOSINE DEHYDROGENASE-RELATED"/>
    <property type="match status" value="1"/>
</dbReference>
<keyword evidence="4" id="KW-1185">Reference proteome</keyword>
<evidence type="ECO:0000313" key="3">
    <source>
        <dbReference type="EMBL" id="MBV7255304.1"/>
    </source>
</evidence>
<gene>
    <name evidence="3" type="ORF">KCG44_00750</name>
</gene>
<dbReference type="EMBL" id="JAGSPA010000001">
    <property type="protein sequence ID" value="MBV7255304.1"/>
    <property type="molecule type" value="Genomic_DNA"/>
</dbReference>
<dbReference type="InterPro" id="IPR006076">
    <property type="entry name" value="FAD-dep_OxRdtase"/>
</dbReference>
<organism evidence="3 4">
    <name type="scientific">Pacificimonas pallii</name>
    <dbReference type="NCBI Taxonomy" id="2827236"/>
    <lineage>
        <taxon>Bacteria</taxon>
        <taxon>Pseudomonadati</taxon>
        <taxon>Pseudomonadota</taxon>
        <taxon>Alphaproteobacteria</taxon>
        <taxon>Sphingomonadales</taxon>
        <taxon>Sphingosinicellaceae</taxon>
        <taxon>Pacificimonas</taxon>
    </lineage>
</organism>
<evidence type="ECO:0000259" key="2">
    <source>
        <dbReference type="Pfam" id="PF01266"/>
    </source>
</evidence>
<evidence type="ECO:0000256" key="1">
    <source>
        <dbReference type="ARBA" id="ARBA00023002"/>
    </source>
</evidence>
<comment type="caution">
    <text evidence="3">The sequence shown here is derived from an EMBL/GenBank/DDBJ whole genome shotgun (WGS) entry which is preliminary data.</text>
</comment>
<dbReference type="RefSeq" id="WP_218443588.1">
    <property type="nucleotide sequence ID" value="NZ_JAGSPA010000001.1"/>
</dbReference>
<feature type="domain" description="FAD dependent oxidoreductase" evidence="2">
    <location>
        <begin position="5"/>
        <end position="401"/>
    </location>
</feature>